<reference key="1">
    <citation type="submission" date="2016-07" db="EMBL/GenBank/DDBJ databases">
        <title>Nontailed viruses are major unrecognized killers of bacteria in the ocean.</title>
        <authorList>
            <person name="Kauffman K."/>
            <person name="Hussain F."/>
            <person name="Yang J."/>
            <person name="Arevalo P."/>
            <person name="Brown J."/>
            <person name="Cutler M."/>
            <person name="Kelly L."/>
            <person name="Polz M.F."/>
        </authorList>
    </citation>
    <scope>NUCLEOTIDE SEQUENCE [LARGE SCALE GENOMIC DNA]</scope>
    <source>
        <strain>10N.261.52.F7</strain>
    </source>
</reference>
<dbReference type="SMART" id="SM00487">
    <property type="entry name" value="DEXDc"/>
    <property type="match status" value="1"/>
</dbReference>
<keyword evidence="1" id="KW-0547">Nucleotide-binding</keyword>
<dbReference type="GO" id="GO:0003677">
    <property type="term" value="F:DNA binding"/>
    <property type="evidence" value="ECO:0007669"/>
    <property type="project" value="TreeGrafter"/>
</dbReference>
<evidence type="ECO:0000256" key="1">
    <source>
        <dbReference type="ARBA" id="ARBA00022741"/>
    </source>
</evidence>
<dbReference type="PROSITE" id="PS51194">
    <property type="entry name" value="HELICASE_CTER"/>
    <property type="match status" value="1"/>
</dbReference>
<evidence type="ECO:0008006" key="7">
    <source>
        <dbReference type="Google" id="ProtNLM"/>
    </source>
</evidence>
<comment type="caution">
    <text evidence="6">The sequence shown here is derived from an EMBL/GenBank/DDBJ whole genome shotgun (WGS) entry which is preliminary data.</text>
</comment>
<gene>
    <name evidence="6" type="ORF">BCT99_03395</name>
</gene>
<sequence length="1488" mass="169328">MSDLKKVMLTCLDDIEERETELLAWGDTSVSHTEAEILAIIRKHVVFPLSVEEVLQEMDRLCYLFSEQEDEITLYRTRMAQTVRLQVASRQWFHGQSISKTKTLVSDFRFLRRRRRYPMRTESADGLLQRWQTQGIANQQQSKILDLLLTNGAIKYSLSGFQVRSTERILHKYSQHLRKQFRTSATIVCSGTGSGKTLSFYLPAITSLATQLLSDSRSRVRILAIYPRKELLKDQFSETYAEVRKLDAYLQQQGCRKIQIGTYFSDTFHANVVEENATFNTMACPEDNCKGKLRYRKAHNRLECERCAKTIDESEIGLTRQSIQASPPDILFTTTEMLNQRLSDNSSNHLFGVGTGYSIPVVLMDEVHTYEGTSGAQVSYLLKRWMKRSNIAPHFVGLSATLDDAEQFFADLTSTYKQDVELIEPKESEMEEEGAEYMLALKGDPVSQTALLSTTIQSTMLTSRMLDPLRGPRKNLSDGVFGEKAFVFTDDLDVINRLYNQLRDAEGWRTSGRPKDTPSLAFLRSKLHPDFMHNARGELRSRLGLDWETSSKIGHDMTENTRGNVGRTSSQDTGVNNDSEMIVATASLEVGFNDPQVGAVIQHKAPRGVASYLQRKGRAGRKRGTRPWMYTILSDYGRDRVAFQQYEHLVSPKVKSFSLPVHNAHVQKMQASVAIIDLLSKSFSQANIWRSLAAPNTVSEATRTRIKRVVERWVETDSTDLEVYLKEALKVDNYALQHILWVSPRSIMMDFLPSLLHKLETNWALDGQAWAGLIADIRHPMPEFIPANLFSELHTASIHIHLERGLLEKPFYKPEEMGIFAALKEFAPGRVSKRFDYDNYNDSDWLVPDNFLPQPGENATVDFDIEQAFFSKEHQAYITDIRAEDGDSIAVYQPIKMRSQRIPTGYDNDPREYFNLAETSNSQLRWQSQFRTPNDRGESISVPPNSDWAGVLTQTAFYTHDEVNPVEVIRYSTGADAELKFKRTQEVALTQFNWVLDDKPVAVGTRLLVDGAKLVFKLDQEQRRQMASFEQNEFALRFSYLEDSFVHHIVYKNRFFFAKWVFECVTCALVILIEEQGLSLDDAVAHLSMASGLTLLKSIPSQVFNLVADDDLDDNIVLKEQALQERLVDYFDSQSGLQEIRQALDAINHHDGSPEYQEWIKDVLASTVSGGVSNLILQVLPDVSEGSVVVDHYWAGDEIHVWITESEVGGVGIIHRFQEVYAQDPLNVMSQFSQMFSAGESEQVDFDLYHLLNEKKSKSEIADAFDALRQSVGYADRIEANKALNRVVSNTGIFTSHSWSTMLHTRVFKPGSDGNNDIFLSQLLTEWREIENKVGMEVPLVIVSHLLAKKHHNNSEQLSTYRNFILGLLWPRGNQIRQARLESYNRFTNQRVRTERLLMTSIVVNEAIKVTYDSCEDWADKLELLLSKEGRGVLVLPTRSRHKIGAVSALINTMVIDMNGLLVYPRISMIKSSIGLIEMNIELAESLQ</sequence>
<feature type="domain" description="Helicase C-terminal" evidence="5">
    <location>
        <begin position="494"/>
        <end position="665"/>
    </location>
</feature>
<evidence type="ECO:0000259" key="4">
    <source>
        <dbReference type="PROSITE" id="PS51192"/>
    </source>
</evidence>
<evidence type="ECO:0000256" key="3">
    <source>
        <dbReference type="SAM" id="MobiDB-lite"/>
    </source>
</evidence>
<organism evidence="6">
    <name type="scientific">Vibrio lentus</name>
    <dbReference type="NCBI Taxonomy" id="136468"/>
    <lineage>
        <taxon>Bacteria</taxon>
        <taxon>Pseudomonadati</taxon>
        <taxon>Pseudomonadota</taxon>
        <taxon>Gammaproteobacteria</taxon>
        <taxon>Vibrionales</taxon>
        <taxon>Vibrionaceae</taxon>
        <taxon>Vibrio</taxon>
    </lineage>
</organism>
<dbReference type="InterPro" id="IPR027417">
    <property type="entry name" value="P-loop_NTPase"/>
</dbReference>
<feature type="domain" description="Helicase ATP-binding" evidence="4">
    <location>
        <begin position="177"/>
        <end position="420"/>
    </location>
</feature>
<dbReference type="Gene3D" id="3.40.50.300">
    <property type="entry name" value="P-loop containing nucleotide triphosphate hydrolases"/>
    <property type="match status" value="2"/>
</dbReference>
<reference evidence="6" key="2">
    <citation type="submission" date="2016-07" db="EMBL/GenBank/DDBJ databases">
        <authorList>
            <person name="Kauffman K."/>
            <person name="Arevalo P."/>
            <person name="Polz M.F."/>
        </authorList>
    </citation>
    <scope>NUCLEOTIDE SEQUENCE</scope>
    <source>
        <strain evidence="6">10N.261.52.F7</strain>
    </source>
</reference>
<evidence type="ECO:0000259" key="5">
    <source>
        <dbReference type="PROSITE" id="PS51194"/>
    </source>
</evidence>
<keyword evidence="2" id="KW-0067">ATP-binding</keyword>
<dbReference type="PANTHER" id="PTHR47962:SF5">
    <property type="entry name" value="ATP-DEPENDENT HELICASE LHR-RELATED"/>
    <property type="match status" value="1"/>
</dbReference>
<dbReference type="InterPro" id="IPR001650">
    <property type="entry name" value="Helicase_C-like"/>
</dbReference>
<dbReference type="Pfam" id="PF00271">
    <property type="entry name" value="Helicase_C"/>
    <property type="match status" value="1"/>
</dbReference>
<dbReference type="InterPro" id="IPR011545">
    <property type="entry name" value="DEAD/DEAH_box_helicase_dom"/>
</dbReference>
<feature type="region of interest" description="Disordered" evidence="3">
    <location>
        <begin position="554"/>
        <end position="575"/>
    </location>
</feature>
<dbReference type="InterPro" id="IPR014001">
    <property type="entry name" value="Helicase_ATP-bd"/>
</dbReference>
<dbReference type="Pfam" id="PF00270">
    <property type="entry name" value="DEAD"/>
    <property type="match status" value="1"/>
</dbReference>
<dbReference type="RefSeq" id="WP_102278592.1">
    <property type="nucleotide sequence ID" value="NZ_JAJGZN020000002.1"/>
</dbReference>
<dbReference type="PANTHER" id="PTHR47962">
    <property type="entry name" value="ATP-DEPENDENT HELICASE LHR-RELATED-RELATED"/>
    <property type="match status" value="1"/>
</dbReference>
<accession>A0AB36XYK3</accession>
<reference evidence="6" key="3">
    <citation type="journal article" date="2018" name="Nature">
        <title>A major lineage of non-tailed dsDNA viruses as unrecognized killers of marine bacteria.</title>
        <authorList>
            <person name="Kauffman K.M."/>
            <person name="Hussain F.A."/>
            <person name="Yang J."/>
            <person name="Arevalo P."/>
            <person name="Brown J.M."/>
            <person name="Chang W.K."/>
            <person name="VanInsberghe D."/>
            <person name="Elsherbini J."/>
            <person name="Sharma R.S."/>
            <person name="Cutler M.B."/>
            <person name="Kelly L."/>
            <person name="Polz M.F."/>
        </authorList>
    </citation>
    <scope>NUCLEOTIDE SEQUENCE</scope>
    <source>
        <strain evidence="6">10N.261.52.F7</strain>
    </source>
</reference>
<protein>
    <recommendedName>
        <fullName evidence="7">DEAD/DEAH box helicase</fullName>
    </recommendedName>
</protein>
<evidence type="ECO:0000256" key="2">
    <source>
        <dbReference type="ARBA" id="ARBA00022840"/>
    </source>
</evidence>
<feature type="compositionally biased region" description="Polar residues" evidence="3">
    <location>
        <begin position="560"/>
        <end position="575"/>
    </location>
</feature>
<dbReference type="SMART" id="SM00490">
    <property type="entry name" value="HELICc"/>
    <property type="match status" value="1"/>
</dbReference>
<name>A0AB36XYK3_9VIBR</name>
<dbReference type="NCBIfam" id="NF041067">
    <property type="entry name" value="DpdJ"/>
    <property type="match status" value="1"/>
</dbReference>
<dbReference type="SUPFAM" id="SSF52540">
    <property type="entry name" value="P-loop containing nucleoside triphosphate hydrolases"/>
    <property type="match status" value="1"/>
</dbReference>
<dbReference type="GO" id="GO:0005524">
    <property type="term" value="F:ATP binding"/>
    <property type="evidence" value="ECO:0007669"/>
    <property type="project" value="UniProtKB-KW"/>
</dbReference>
<proteinExistence type="predicted"/>
<dbReference type="GO" id="GO:0016887">
    <property type="term" value="F:ATP hydrolysis activity"/>
    <property type="evidence" value="ECO:0007669"/>
    <property type="project" value="TreeGrafter"/>
</dbReference>
<evidence type="ECO:0000313" key="6">
    <source>
        <dbReference type="EMBL" id="PMK50479.1"/>
    </source>
</evidence>
<dbReference type="PROSITE" id="PS51192">
    <property type="entry name" value="HELICASE_ATP_BIND_1"/>
    <property type="match status" value="1"/>
</dbReference>
<dbReference type="InterPro" id="IPR052511">
    <property type="entry name" value="ATP-dep_Helicase"/>
</dbReference>
<dbReference type="EMBL" id="MCXM01000001">
    <property type="protein sequence ID" value="PMK50479.1"/>
    <property type="molecule type" value="Genomic_DNA"/>
</dbReference>